<organism evidence="3 4">
    <name type="scientific">Paraphoma chrysanthemicola</name>
    <dbReference type="NCBI Taxonomy" id="798071"/>
    <lineage>
        <taxon>Eukaryota</taxon>
        <taxon>Fungi</taxon>
        <taxon>Dikarya</taxon>
        <taxon>Ascomycota</taxon>
        <taxon>Pezizomycotina</taxon>
        <taxon>Dothideomycetes</taxon>
        <taxon>Pleosporomycetidae</taxon>
        <taxon>Pleosporales</taxon>
        <taxon>Pleosporineae</taxon>
        <taxon>Phaeosphaeriaceae</taxon>
        <taxon>Paraphoma</taxon>
    </lineage>
</organism>
<dbReference type="GO" id="GO:0004525">
    <property type="term" value="F:ribonuclease III activity"/>
    <property type="evidence" value="ECO:0007669"/>
    <property type="project" value="InterPro"/>
</dbReference>
<dbReference type="PROSITE" id="PS50142">
    <property type="entry name" value="RNASE_3_2"/>
    <property type="match status" value="1"/>
</dbReference>
<accession>A0A8K0R2N1</accession>
<keyword evidence="4" id="KW-1185">Reference proteome</keyword>
<evidence type="ECO:0000256" key="1">
    <source>
        <dbReference type="ARBA" id="ARBA00022801"/>
    </source>
</evidence>
<evidence type="ECO:0000313" key="3">
    <source>
        <dbReference type="EMBL" id="KAH7084239.1"/>
    </source>
</evidence>
<dbReference type="CDD" id="cd00593">
    <property type="entry name" value="RIBOc"/>
    <property type="match status" value="1"/>
</dbReference>
<protein>
    <submittedName>
        <fullName evidence="3">Ribonuclease III domain-containing protein</fullName>
    </submittedName>
</protein>
<dbReference type="GO" id="GO:0005634">
    <property type="term" value="C:nucleus"/>
    <property type="evidence" value="ECO:0007669"/>
    <property type="project" value="TreeGrafter"/>
</dbReference>
<gene>
    <name evidence="3" type="ORF">FB567DRAFT_445826</name>
</gene>
<dbReference type="GO" id="GO:0030422">
    <property type="term" value="P:siRNA processing"/>
    <property type="evidence" value="ECO:0007669"/>
    <property type="project" value="TreeGrafter"/>
</dbReference>
<evidence type="ECO:0000259" key="2">
    <source>
        <dbReference type="PROSITE" id="PS50142"/>
    </source>
</evidence>
<dbReference type="AlphaFoldDB" id="A0A8K0R2N1"/>
<dbReference type="PANTHER" id="PTHR14950">
    <property type="entry name" value="DICER-RELATED"/>
    <property type="match status" value="1"/>
</dbReference>
<dbReference type="Gene3D" id="1.10.1520.10">
    <property type="entry name" value="Ribonuclease III domain"/>
    <property type="match status" value="1"/>
</dbReference>
<dbReference type="GO" id="GO:0003723">
    <property type="term" value="F:RNA binding"/>
    <property type="evidence" value="ECO:0007669"/>
    <property type="project" value="TreeGrafter"/>
</dbReference>
<name>A0A8K0R2N1_9PLEO</name>
<dbReference type="SMART" id="SM00535">
    <property type="entry name" value="RIBOc"/>
    <property type="match status" value="1"/>
</dbReference>
<dbReference type="Proteomes" id="UP000813461">
    <property type="component" value="Unassembled WGS sequence"/>
</dbReference>
<dbReference type="SUPFAM" id="SSF69065">
    <property type="entry name" value="RNase III domain-like"/>
    <property type="match status" value="1"/>
</dbReference>
<sequence length="145" mass="16066">MTTFNSIQDQVDYHFHDSALLREAFLASGAPISSVDVEGPVKGNKRLALVGDAVLRLAVLDEWFESGTNTAEGHGRVVELGTNKRLAEVAQNWDLKKYVIENPSQQGEFPRELLASTVEAILGAVWLDSYRDFGKVQKVFKKLCS</sequence>
<dbReference type="InterPro" id="IPR036389">
    <property type="entry name" value="RNase_III_sf"/>
</dbReference>
<comment type="caution">
    <text evidence="3">The sequence shown here is derived from an EMBL/GenBank/DDBJ whole genome shotgun (WGS) entry which is preliminary data.</text>
</comment>
<evidence type="ECO:0000313" key="4">
    <source>
        <dbReference type="Proteomes" id="UP000813461"/>
    </source>
</evidence>
<dbReference type="EMBL" id="JAGMVJ010000012">
    <property type="protein sequence ID" value="KAH7084239.1"/>
    <property type="molecule type" value="Genomic_DNA"/>
</dbReference>
<reference evidence="3" key="1">
    <citation type="journal article" date="2021" name="Nat. Commun.">
        <title>Genetic determinants of endophytism in the Arabidopsis root mycobiome.</title>
        <authorList>
            <person name="Mesny F."/>
            <person name="Miyauchi S."/>
            <person name="Thiergart T."/>
            <person name="Pickel B."/>
            <person name="Atanasova L."/>
            <person name="Karlsson M."/>
            <person name="Huettel B."/>
            <person name="Barry K.W."/>
            <person name="Haridas S."/>
            <person name="Chen C."/>
            <person name="Bauer D."/>
            <person name="Andreopoulos W."/>
            <person name="Pangilinan J."/>
            <person name="LaButti K."/>
            <person name="Riley R."/>
            <person name="Lipzen A."/>
            <person name="Clum A."/>
            <person name="Drula E."/>
            <person name="Henrissat B."/>
            <person name="Kohler A."/>
            <person name="Grigoriev I.V."/>
            <person name="Martin F.M."/>
            <person name="Hacquard S."/>
        </authorList>
    </citation>
    <scope>NUCLEOTIDE SEQUENCE</scope>
    <source>
        <strain evidence="3">MPI-SDFR-AT-0120</strain>
    </source>
</reference>
<dbReference type="GO" id="GO:0005737">
    <property type="term" value="C:cytoplasm"/>
    <property type="evidence" value="ECO:0007669"/>
    <property type="project" value="TreeGrafter"/>
</dbReference>
<feature type="domain" description="RNase III" evidence="2">
    <location>
        <begin position="4"/>
        <end position="130"/>
    </location>
</feature>
<dbReference type="InterPro" id="IPR000999">
    <property type="entry name" value="RNase_III_dom"/>
</dbReference>
<proteinExistence type="predicted"/>
<dbReference type="PANTHER" id="PTHR14950:SF62">
    <property type="entry name" value="DICER-LIKE PROTEIN 1"/>
    <property type="match status" value="1"/>
</dbReference>
<keyword evidence="1" id="KW-0378">Hydrolase</keyword>
<dbReference type="Pfam" id="PF14622">
    <property type="entry name" value="Ribonucleas_3_3"/>
    <property type="match status" value="1"/>
</dbReference>
<dbReference type="OrthoDB" id="67027at2759"/>